<comment type="caution">
    <text evidence="1">The sequence shown here is derived from an EMBL/GenBank/DDBJ whole genome shotgun (WGS) entry which is preliminary data.</text>
</comment>
<name>A0A3L6F046_MAIZE</name>
<evidence type="ECO:0000313" key="1">
    <source>
        <dbReference type="EMBL" id="PWZ26455.1"/>
    </source>
</evidence>
<organism evidence="1 2">
    <name type="scientific">Zea mays</name>
    <name type="common">Maize</name>
    <dbReference type="NCBI Taxonomy" id="4577"/>
    <lineage>
        <taxon>Eukaryota</taxon>
        <taxon>Viridiplantae</taxon>
        <taxon>Streptophyta</taxon>
        <taxon>Embryophyta</taxon>
        <taxon>Tracheophyta</taxon>
        <taxon>Spermatophyta</taxon>
        <taxon>Magnoliopsida</taxon>
        <taxon>Liliopsida</taxon>
        <taxon>Poales</taxon>
        <taxon>Poaceae</taxon>
        <taxon>PACMAD clade</taxon>
        <taxon>Panicoideae</taxon>
        <taxon>Andropogonodae</taxon>
        <taxon>Andropogoneae</taxon>
        <taxon>Tripsacinae</taxon>
        <taxon>Zea</taxon>
    </lineage>
</organism>
<proteinExistence type="predicted"/>
<evidence type="ECO:0000313" key="2">
    <source>
        <dbReference type="Proteomes" id="UP000251960"/>
    </source>
</evidence>
<protein>
    <submittedName>
        <fullName evidence="1">Uncharacterized protein</fullName>
    </submittedName>
</protein>
<dbReference type="Proteomes" id="UP000251960">
    <property type="component" value="Chromosome 4"/>
</dbReference>
<gene>
    <name evidence="1" type="ORF">Zm00014a_019103</name>
</gene>
<dbReference type="AlphaFoldDB" id="A0A3L6F046"/>
<sequence length="122" mass="13535">MPTRSKALRQVCHCTVAGVEDGRGYVFLRPAPIGLLDYEHWISRLAAAKRFYAGQLSHSGAARMLRPTPCSVPLGLTYRWHGFWQLHLGLAFPGADRGVMEDLDMDEEYGCAGAVELLAYPK</sequence>
<dbReference type="EMBL" id="NCVQ01000005">
    <property type="protein sequence ID" value="PWZ26455.1"/>
    <property type="molecule type" value="Genomic_DNA"/>
</dbReference>
<reference evidence="1 2" key="1">
    <citation type="journal article" date="2018" name="Nat. Genet.">
        <title>Extensive intraspecific gene order and gene structural variations between Mo17 and other maize genomes.</title>
        <authorList>
            <person name="Sun S."/>
            <person name="Zhou Y."/>
            <person name="Chen J."/>
            <person name="Shi J."/>
            <person name="Zhao H."/>
            <person name="Zhao H."/>
            <person name="Song W."/>
            <person name="Zhang M."/>
            <person name="Cui Y."/>
            <person name="Dong X."/>
            <person name="Liu H."/>
            <person name="Ma X."/>
            <person name="Jiao Y."/>
            <person name="Wang B."/>
            <person name="Wei X."/>
            <person name="Stein J.C."/>
            <person name="Glaubitz J.C."/>
            <person name="Lu F."/>
            <person name="Yu G."/>
            <person name="Liang C."/>
            <person name="Fengler K."/>
            <person name="Li B."/>
            <person name="Rafalski A."/>
            <person name="Schnable P.S."/>
            <person name="Ware D.H."/>
            <person name="Buckler E.S."/>
            <person name="Lai J."/>
        </authorList>
    </citation>
    <scope>NUCLEOTIDE SEQUENCE [LARGE SCALE GENOMIC DNA]</scope>
    <source>
        <strain evidence="2">cv. Missouri 17</strain>
        <tissue evidence="1">Seedling</tissue>
    </source>
</reference>
<accession>A0A3L6F046</accession>